<dbReference type="KEGG" id="rhi:NGR_c08850"/>
<protein>
    <recommendedName>
        <fullName evidence="4">Transmembrane protein</fullName>
    </recommendedName>
</protein>
<dbReference type="HOGENOM" id="CLU_073303_0_0_5"/>
<reference evidence="2 3" key="1">
    <citation type="journal article" date="2009" name="Appl. Environ. Microbiol.">
        <title>Rhizobium sp. strain NGR234 possesses a remarkable number of secretion systems.</title>
        <authorList>
            <person name="Schmeisser C."/>
            <person name="Liesegang H."/>
            <person name="Krysciak D."/>
            <person name="Bakkou N."/>
            <person name="Le Quere A."/>
            <person name="Wollherr A."/>
            <person name="Heinemeyer I."/>
            <person name="Morgenstern B."/>
            <person name="Pommerening-Roeser A."/>
            <person name="Flores M."/>
            <person name="Palacios R."/>
            <person name="Brenner S."/>
            <person name="Gottschalk G."/>
            <person name="Schmitz R.A."/>
            <person name="Broughton W.J."/>
            <person name="Perret X."/>
            <person name="Strittmatter A.W."/>
            <person name="Streit W.R."/>
        </authorList>
    </citation>
    <scope>NUCLEOTIDE SEQUENCE [LARGE SCALE GENOMIC DNA]</scope>
    <source>
        <strain evidence="3">NBRC 101917 / NGR234</strain>
    </source>
</reference>
<keyword evidence="1" id="KW-0812">Transmembrane</keyword>
<feature type="transmembrane region" description="Helical" evidence="1">
    <location>
        <begin position="149"/>
        <end position="170"/>
    </location>
</feature>
<dbReference type="eggNOG" id="ENOG5032R05">
    <property type="taxonomic scope" value="Bacteria"/>
</dbReference>
<evidence type="ECO:0008006" key="4">
    <source>
        <dbReference type="Google" id="ProtNLM"/>
    </source>
</evidence>
<dbReference type="Proteomes" id="UP000001054">
    <property type="component" value="Chromosome"/>
</dbReference>
<sequence>MGADRNRRGKCQNPMLGPRTPLTAFEAGQRNVQNWNRTSLITGALAGITAALLSMGANTQSSLAIVLYAASALPILIAGLGWGNAAAITAIIAAGVTAASVISPYFALLILVVTLIPAGWLSHLANLARPAQELGGPEGALAWYPLSDILGHLAGLVTLGMIIVATIVGYDSSVSDLMVDMVVEALKAQEPLYNPDAAAIAQLKSMFTLALPLVQGAIWVVMLFAAYYIATRIVLMSGRSVRPREDIPSSLRMHRNAIFVFLAGLVLTFLGGAPAAIGALVCGTFGAGFLLSGFASFHFRTRGKSWRLPVLWIAYLSVLVFTIPAVFFLLSGLTDTRRTIAVTPAGKS</sequence>
<keyword evidence="3" id="KW-1185">Reference proteome</keyword>
<name>C3M9A9_SINFN</name>
<evidence type="ECO:0000313" key="3">
    <source>
        <dbReference type="Proteomes" id="UP000001054"/>
    </source>
</evidence>
<proteinExistence type="predicted"/>
<feature type="transmembrane region" description="Helical" evidence="1">
    <location>
        <begin position="310"/>
        <end position="330"/>
    </location>
</feature>
<dbReference type="PATRIC" id="fig|394.7.peg.3701"/>
<gene>
    <name evidence="2" type="ordered locus">NGR_c08850</name>
</gene>
<evidence type="ECO:0000313" key="2">
    <source>
        <dbReference type="EMBL" id="ACP24675.1"/>
    </source>
</evidence>
<feature type="transmembrane region" description="Helical" evidence="1">
    <location>
        <begin position="216"/>
        <end position="236"/>
    </location>
</feature>
<dbReference type="OrthoDB" id="8454704at2"/>
<feature type="transmembrane region" description="Helical" evidence="1">
    <location>
        <begin position="257"/>
        <end position="290"/>
    </location>
</feature>
<dbReference type="EMBL" id="CP001389">
    <property type="protein sequence ID" value="ACP24675.1"/>
    <property type="molecule type" value="Genomic_DNA"/>
</dbReference>
<organism evidence="2 3">
    <name type="scientific">Sinorhizobium fredii (strain NBRC 101917 / NGR234)</name>
    <dbReference type="NCBI Taxonomy" id="394"/>
    <lineage>
        <taxon>Bacteria</taxon>
        <taxon>Pseudomonadati</taxon>
        <taxon>Pseudomonadota</taxon>
        <taxon>Alphaproteobacteria</taxon>
        <taxon>Hyphomicrobiales</taxon>
        <taxon>Rhizobiaceae</taxon>
        <taxon>Sinorhizobium/Ensifer group</taxon>
        <taxon>Sinorhizobium</taxon>
    </lineage>
</organism>
<evidence type="ECO:0000256" key="1">
    <source>
        <dbReference type="SAM" id="Phobius"/>
    </source>
</evidence>
<accession>C3M9A9</accession>
<keyword evidence="1" id="KW-1133">Transmembrane helix</keyword>
<dbReference type="STRING" id="394.NGR_c08850"/>
<feature type="transmembrane region" description="Helical" evidence="1">
    <location>
        <begin position="65"/>
        <end position="93"/>
    </location>
</feature>
<dbReference type="AlphaFoldDB" id="C3M9A9"/>
<keyword evidence="1" id="KW-0472">Membrane</keyword>